<proteinExistence type="predicted"/>
<dbReference type="Proteomes" id="UP000195106">
    <property type="component" value="Unassembled WGS sequence"/>
</dbReference>
<organism evidence="1 2">
    <name type="scientific">Clavibacter michiganensis</name>
    <dbReference type="NCBI Taxonomy" id="28447"/>
    <lineage>
        <taxon>Bacteria</taxon>
        <taxon>Bacillati</taxon>
        <taxon>Actinomycetota</taxon>
        <taxon>Actinomycetes</taxon>
        <taxon>Micrococcales</taxon>
        <taxon>Microbacteriaceae</taxon>
        <taxon>Clavibacter</taxon>
    </lineage>
</organism>
<protein>
    <submittedName>
        <fullName evidence="1">Uncharacterized protein</fullName>
    </submittedName>
</protein>
<sequence>MQGTKRPRDIYAEPEHLAFLPRDIQESSNVLAFEIFFKPSDTANRITER</sequence>
<dbReference type="AlphaFoldDB" id="A0A251XQL6"/>
<dbReference type="EMBL" id="MDHJ01000001">
    <property type="protein sequence ID" value="OUE07796.1"/>
    <property type="molecule type" value="Genomic_DNA"/>
</dbReference>
<accession>A0A251XQL6</accession>
<evidence type="ECO:0000313" key="2">
    <source>
        <dbReference type="Proteomes" id="UP000195106"/>
    </source>
</evidence>
<comment type="caution">
    <text evidence="1">The sequence shown here is derived from an EMBL/GenBank/DDBJ whole genome shotgun (WGS) entry which is preliminary data.</text>
</comment>
<name>A0A251XQL6_9MICO</name>
<reference evidence="1 2" key="1">
    <citation type="submission" date="2016-08" db="EMBL/GenBank/DDBJ databases">
        <title>Genome sequence of Clavibacter michiganensis spp. strain CASJ009.</title>
        <authorList>
            <person name="Thapa S.P."/>
            <person name="Coaker G."/>
        </authorList>
    </citation>
    <scope>NUCLEOTIDE SEQUENCE [LARGE SCALE GENOMIC DNA]</scope>
    <source>
        <strain evidence="1">CASJ009</strain>
    </source>
</reference>
<gene>
    <name evidence="1" type="ORF">CMsap09_02525</name>
</gene>
<evidence type="ECO:0000313" key="1">
    <source>
        <dbReference type="EMBL" id="OUE07796.1"/>
    </source>
</evidence>